<gene>
    <name evidence="3" type="ORF">EI42_05386</name>
</gene>
<feature type="region of interest" description="Disordered" evidence="1">
    <location>
        <begin position="45"/>
        <end position="97"/>
    </location>
</feature>
<comment type="caution">
    <text evidence="3">The sequence shown here is derived from an EMBL/GenBank/DDBJ whole genome shotgun (WGS) entry which is preliminary data.</text>
</comment>
<dbReference type="Pfam" id="PF18930">
    <property type="entry name" value="DUF5679"/>
    <property type="match status" value="1"/>
</dbReference>
<accession>A0A326TZD1</accession>
<evidence type="ECO:0000313" key="4">
    <source>
        <dbReference type="Proteomes" id="UP000248806"/>
    </source>
</evidence>
<dbReference type="InterPro" id="IPR044044">
    <property type="entry name" value="DUF5679"/>
</dbReference>
<protein>
    <recommendedName>
        <fullName evidence="2">DUF5679 domain-containing protein</fullName>
    </recommendedName>
</protein>
<dbReference type="Proteomes" id="UP000248806">
    <property type="component" value="Unassembled WGS sequence"/>
</dbReference>
<proteinExistence type="predicted"/>
<evidence type="ECO:0000313" key="3">
    <source>
        <dbReference type="EMBL" id="PZW22601.1"/>
    </source>
</evidence>
<dbReference type="EMBL" id="QKUF01000031">
    <property type="protein sequence ID" value="PZW22601.1"/>
    <property type="molecule type" value="Genomic_DNA"/>
</dbReference>
<dbReference type="OrthoDB" id="157624at2"/>
<sequence>MRRNFRLLCLGVFFFVAFGLLAILIRYRMRQAPYASTASTYVVPEPVSEGEPATPEKAQVEDEHLSTLEPQGKTEEQPEESSTSVDEERKEPEPAEAQTMMVEAYCVRCRQKRPLAHPEKTTTKNGRQAVTGVCPECGTKLFRFVSGNRE</sequence>
<dbReference type="RefSeq" id="WP_111325647.1">
    <property type="nucleotide sequence ID" value="NZ_BIFX01000001.1"/>
</dbReference>
<keyword evidence="4" id="KW-1185">Reference proteome</keyword>
<name>A0A326TZD1_THEHA</name>
<feature type="domain" description="DUF5679" evidence="2">
    <location>
        <begin position="105"/>
        <end position="144"/>
    </location>
</feature>
<evidence type="ECO:0000256" key="1">
    <source>
        <dbReference type="SAM" id="MobiDB-lite"/>
    </source>
</evidence>
<reference evidence="3 4" key="1">
    <citation type="submission" date="2018-06" db="EMBL/GenBank/DDBJ databases">
        <title>Genomic Encyclopedia of Archaeal and Bacterial Type Strains, Phase II (KMG-II): from individual species to whole genera.</title>
        <authorList>
            <person name="Goeker M."/>
        </authorList>
    </citation>
    <scope>NUCLEOTIDE SEQUENCE [LARGE SCALE GENOMIC DNA]</scope>
    <source>
        <strain evidence="3 4">ATCC BAA-1881</strain>
    </source>
</reference>
<dbReference type="AlphaFoldDB" id="A0A326TZD1"/>
<feature type="compositionally biased region" description="Basic and acidic residues" evidence="1">
    <location>
        <begin position="58"/>
        <end position="76"/>
    </location>
</feature>
<evidence type="ECO:0000259" key="2">
    <source>
        <dbReference type="Pfam" id="PF18930"/>
    </source>
</evidence>
<organism evidence="3 4">
    <name type="scientific">Thermosporothrix hazakensis</name>
    <dbReference type="NCBI Taxonomy" id="644383"/>
    <lineage>
        <taxon>Bacteria</taxon>
        <taxon>Bacillati</taxon>
        <taxon>Chloroflexota</taxon>
        <taxon>Ktedonobacteria</taxon>
        <taxon>Ktedonobacterales</taxon>
        <taxon>Thermosporotrichaceae</taxon>
        <taxon>Thermosporothrix</taxon>
    </lineage>
</organism>